<evidence type="ECO:0000313" key="3">
    <source>
        <dbReference type="Proteomes" id="UP000515697"/>
    </source>
</evidence>
<dbReference type="VEuPathDB" id="PlasmoDB:PVBDA_1307190"/>
<dbReference type="VEuPathDB" id="PlasmoDB:PVSEL_0201670"/>
<feature type="chain" id="PRO_5028413955" evidence="1">
    <location>
        <begin position="26"/>
        <end position="290"/>
    </location>
</feature>
<dbReference type="VEuPathDB" id="PlasmoDB:PVVCY_1306880"/>
<sequence>MNKLYIKIALTLLSLVGFMENVAFAGEIDADGAKDINGVQQKNNDNISSTIYKESNGTIYIDVDDVLLTVEHVNQISELLLKLSETGVDDYSTYSTENQNSTIYSKKIGNVDIGRLHVTIPSASKYNDVLWKIWDVNDNQKSDNKIINGKISRVYSKHLILFEKESIDPNYIPPIKKYALGTIVRKSHNTTVIVSPSRAINDDDEINQETDLKEFYVKAKSIELDIDPEEALTKLGANIAGFVVKRGDDDQVYVTYINAIHDGGNSTEFSHNKRERGLTYTNILSLAQRI</sequence>
<dbReference type="InterPro" id="IPR006486">
    <property type="entry name" value="PYST_A"/>
</dbReference>
<keyword evidence="1" id="KW-0732">Signal</keyword>
<dbReference type="Proteomes" id="UP000515697">
    <property type="component" value="Chromosome PVSEL_02"/>
</dbReference>
<proteinExistence type="predicted"/>
<dbReference type="EMBL" id="LR865423">
    <property type="protein sequence ID" value="CAD2096679.1"/>
    <property type="molecule type" value="Genomic_DNA"/>
</dbReference>
<feature type="signal peptide" evidence="1">
    <location>
        <begin position="1"/>
        <end position="25"/>
    </location>
</feature>
<name>A0A6V7SFZ3_PLAVN</name>
<organism evidence="2 3">
    <name type="scientific">Plasmodium vinckei</name>
    <dbReference type="NCBI Taxonomy" id="5860"/>
    <lineage>
        <taxon>Eukaryota</taxon>
        <taxon>Sar</taxon>
        <taxon>Alveolata</taxon>
        <taxon>Apicomplexa</taxon>
        <taxon>Aconoidasida</taxon>
        <taxon>Haemosporida</taxon>
        <taxon>Plasmodiidae</taxon>
        <taxon>Plasmodium</taxon>
        <taxon>Plasmodium (Vinckeia)</taxon>
    </lineage>
</organism>
<dbReference type="VEuPathDB" id="PlasmoDB:PVLDE_1307490"/>
<reference evidence="2 3" key="1">
    <citation type="submission" date="2020-08" db="EMBL/GenBank/DDBJ databases">
        <authorList>
            <person name="Ramaprasad A."/>
        </authorList>
    </citation>
    <scope>NUCLEOTIDE SEQUENCE [LARGE SCALE GENOMIC DNA]</scope>
</reference>
<accession>A0A6V7SFZ3</accession>
<gene>
    <name evidence="2" type="ORF">PVSEL_0201670</name>
</gene>
<protein>
    <submittedName>
        <fullName evidence="2">Fam-a protein</fullName>
    </submittedName>
</protein>
<dbReference type="VEuPathDB" id="PlasmoDB:PVPCR_0500130"/>
<evidence type="ECO:0000313" key="2">
    <source>
        <dbReference type="EMBL" id="CAD2096679.1"/>
    </source>
</evidence>
<dbReference type="NCBIfam" id="TIGR01599">
    <property type="entry name" value="PYST-A"/>
    <property type="match status" value="1"/>
</dbReference>
<evidence type="ECO:0000256" key="1">
    <source>
        <dbReference type="SAM" id="SignalP"/>
    </source>
</evidence>
<dbReference type="AlphaFoldDB" id="A0A6V7SFZ3"/>